<proteinExistence type="predicted"/>
<accession>A0A2P6NF99</accession>
<organism evidence="1 2">
    <name type="scientific">Planoprotostelium fungivorum</name>
    <dbReference type="NCBI Taxonomy" id="1890364"/>
    <lineage>
        <taxon>Eukaryota</taxon>
        <taxon>Amoebozoa</taxon>
        <taxon>Evosea</taxon>
        <taxon>Variosea</taxon>
        <taxon>Cavosteliida</taxon>
        <taxon>Cavosteliaceae</taxon>
        <taxon>Planoprotostelium</taxon>
    </lineage>
</organism>
<evidence type="ECO:0000313" key="2">
    <source>
        <dbReference type="Proteomes" id="UP000241769"/>
    </source>
</evidence>
<dbReference type="Proteomes" id="UP000241769">
    <property type="component" value="Unassembled WGS sequence"/>
</dbReference>
<keyword evidence="2" id="KW-1185">Reference proteome</keyword>
<dbReference type="AlphaFoldDB" id="A0A2P6NF99"/>
<dbReference type="InParanoid" id="A0A2P6NF99"/>
<name>A0A2P6NF99_9EUKA</name>
<comment type="caution">
    <text evidence="1">The sequence shown here is derived from an EMBL/GenBank/DDBJ whole genome shotgun (WGS) entry which is preliminary data.</text>
</comment>
<gene>
    <name evidence="1" type="ORF">PROFUN_04916</name>
</gene>
<reference evidence="1 2" key="1">
    <citation type="journal article" date="2018" name="Genome Biol. Evol.">
        <title>Multiple Roots of Fruiting Body Formation in Amoebozoa.</title>
        <authorList>
            <person name="Hillmann F."/>
            <person name="Forbes G."/>
            <person name="Novohradska S."/>
            <person name="Ferling I."/>
            <person name="Riege K."/>
            <person name="Groth M."/>
            <person name="Westermann M."/>
            <person name="Marz M."/>
            <person name="Spaller T."/>
            <person name="Winckler T."/>
            <person name="Schaap P."/>
            <person name="Glockner G."/>
        </authorList>
    </citation>
    <scope>NUCLEOTIDE SEQUENCE [LARGE SCALE GENOMIC DNA]</scope>
    <source>
        <strain evidence="1 2">Jena</strain>
    </source>
</reference>
<sequence>MDLYQPLTSDEDLHLSPSEKEAVLREINRRWVQVMWGIEPLISSLG</sequence>
<dbReference type="EMBL" id="MDYQ01000100">
    <property type="protein sequence ID" value="PRP82611.1"/>
    <property type="molecule type" value="Genomic_DNA"/>
</dbReference>
<protein>
    <submittedName>
        <fullName evidence="1">Uncharacterized protein</fullName>
    </submittedName>
</protein>
<evidence type="ECO:0000313" key="1">
    <source>
        <dbReference type="EMBL" id="PRP82611.1"/>
    </source>
</evidence>